<comment type="caution">
    <text evidence="6">The sequence shown here is derived from an EMBL/GenBank/DDBJ whole genome shotgun (WGS) entry which is preliminary data.</text>
</comment>
<organism evidence="6 7">
    <name type="scientific">Cyclostephanos tholiformis</name>
    <dbReference type="NCBI Taxonomy" id="382380"/>
    <lineage>
        <taxon>Eukaryota</taxon>
        <taxon>Sar</taxon>
        <taxon>Stramenopiles</taxon>
        <taxon>Ochrophyta</taxon>
        <taxon>Bacillariophyta</taxon>
        <taxon>Coscinodiscophyceae</taxon>
        <taxon>Thalassiosirophycidae</taxon>
        <taxon>Stephanodiscales</taxon>
        <taxon>Stephanodiscaceae</taxon>
        <taxon>Cyclostephanos</taxon>
    </lineage>
</organism>
<dbReference type="PANTHER" id="PTHR36220:SF1">
    <property type="entry name" value="GAMMA TUBULIN COMPLEX COMPONENT C-TERMINAL DOMAIN-CONTAINING PROTEIN"/>
    <property type="match status" value="1"/>
</dbReference>
<dbReference type="SMART" id="SM00191">
    <property type="entry name" value="Int_alpha"/>
    <property type="match status" value="5"/>
</dbReference>
<dbReference type="PANTHER" id="PTHR36220">
    <property type="entry name" value="UNNAMED PRODUCT"/>
    <property type="match status" value="1"/>
</dbReference>
<keyword evidence="1" id="KW-0732">Signal</keyword>
<evidence type="ECO:0000256" key="3">
    <source>
        <dbReference type="ARBA" id="ARBA00023180"/>
    </source>
</evidence>
<dbReference type="PROSITE" id="PS51470">
    <property type="entry name" value="FG_GAP"/>
    <property type="match status" value="1"/>
</dbReference>
<keyword evidence="7" id="KW-1185">Reference proteome</keyword>
<feature type="region of interest" description="Disordered" evidence="5">
    <location>
        <begin position="351"/>
        <end position="372"/>
    </location>
</feature>
<evidence type="ECO:0000256" key="1">
    <source>
        <dbReference type="ARBA" id="ARBA00022729"/>
    </source>
</evidence>
<evidence type="ECO:0000313" key="6">
    <source>
        <dbReference type="EMBL" id="KAL3809762.1"/>
    </source>
</evidence>
<sequence>MYTCLFQSPAWEQRGSPIVGDASDAGFGNSVALSSDGSGLAIGAPYHNEYTGYVEIYRVDDDGGGYSVQIGQTLIGNATGDTFGYSVDMTLDGTTVICGSLGWIGDRPGYVRVYSLEGDIDLGTDNWKQIGQDIVGEANGDNFGYSVSISEDGETIAIGAPLNDGSNGADSGHVSTYRLFDDGTTWEKIGQDIDGTAANDSFGSSVSLSADGSTVAIGAPFHDSNGNEFSGRVNVYRIDEGGSSWERLGQSIIGDNADDIFGWSVSLTPDGNTLAIGTWGGNYVKVFSLSSGDDDNAADTWKPFGQVIDGGGFGFGYSISLSDDGRTLAVGAPYAEIMRIYQMSDAEKKWNPMGDDIDREAAGDSTGDSDLGERLNGMLRDINWSKIMNGRKMDRDDIEDDEDEDLPRRLWLL</sequence>
<dbReference type="Gene3D" id="2.130.10.130">
    <property type="entry name" value="Integrin alpha, N-terminal"/>
    <property type="match status" value="1"/>
</dbReference>
<dbReference type="SUPFAM" id="SSF50978">
    <property type="entry name" value="WD40 repeat-like"/>
    <property type="match status" value="1"/>
</dbReference>
<dbReference type="Pfam" id="PF14312">
    <property type="entry name" value="FG-GAP_2"/>
    <property type="match status" value="2"/>
</dbReference>
<dbReference type="InterPro" id="IPR013519">
    <property type="entry name" value="Int_alpha_beta-p"/>
</dbReference>
<evidence type="ECO:0000256" key="5">
    <source>
        <dbReference type="SAM" id="MobiDB-lite"/>
    </source>
</evidence>
<dbReference type="Proteomes" id="UP001530377">
    <property type="component" value="Unassembled WGS sequence"/>
</dbReference>
<evidence type="ECO:0000256" key="2">
    <source>
        <dbReference type="ARBA" id="ARBA00022737"/>
    </source>
</evidence>
<gene>
    <name evidence="6" type="ORF">ACHAXA_010717</name>
</gene>
<evidence type="ECO:0000256" key="4">
    <source>
        <dbReference type="PROSITE-ProRule" id="PRU00803"/>
    </source>
</evidence>
<accession>A0ABD3RA66</accession>
<dbReference type="InterPro" id="IPR013517">
    <property type="entry name" value="FG-GAP"/>
</dbReference>
<keyword evidence="3" id="KW-0325">Glycoprotein</keyword>
<dbReference type="InterPro" id="IPR028994">
    <property type="entry name" value="Integrin_alpha_N"/>
</dbReference>
<proteinExistence type="predicted"/>
<feature type="repeat" description="FG-GAP" evidence="4">
    <location>
        <begin position="188"/>
        <end position="245"/>
    </location>
</feature>
<dbReference type="AlphaFoldDB" id="A0ABD3RA66"/>
<dbReference type="EMBL" id="JALLPB020000379">
    <property type="protein sequence ID" value="KAL3809762.1"/>
    <property type="molecule type" value="Genomic_DNA"/>
</dbReference>
<evidence type="ECO:0000313" key="7">
    <source>
        <dbReference type="Proteomes" id="UP001530377"/>
    </source>
</evidence>
<reference evidence="6 7" key="1">
    <citation type="submission" date="2024-10" db="EMBL/GenBank/DDBJ databases">
        <title>Updated reference genomes for cyclostephanoid diatoms.</title>
        <authorList>
            <person name="Roberts W.R."/>
            <person name="Alverson A.J."/>
        </authorList>
    </citation>
    <scope>NUCLEOTIDE SEQUENCE [LARGE SCALE GENOMIC DNA]</scope>
    <source>
        <strain evidence="6 7">AJA228-03</strain>
    </source>
</reference>
<name>A0ABD3RA66_9STRA</name>
<keyword evidence="2" id="KW-0677">Repeat</keyword>
<protein>
    <submittedName>
        <fullName evidence="6">Uncharacterized protein</fullName>
    </submittedName>
</protein>
<dbReference type="InterPro" id="IPR036322">
    <property type="entry name" value="WD40_repeat_dom_sf"/>
</dbReference>